<evidence type="ECO:0000256" key="4">
    <source>
        <dbReference type="ARBA" id="ARBA00022825"/>
    </source>
</evidence>
<dbReference type="Pfam" id="PF00082">
    <property type="entry name" value="Peptidase_S8"/>
    <property type="match status" value="1"/>
</dbReference>
<dbReference type="AlphaFoldDB" id="A0AA44BF72"/>
<dbReference type="EMBL" id="SUMG01000013">
    <property type="protein sequence ID" value="NBG88875.1"/>
    <property type="molecule type" value="Genomic_DNA"/>
</dbReference>
<keyword evidence="9" id="KW-1185">Reference proteome</keyword>
<accession>A0AA44BF72</accession>
<proteinExistence type="inferred from homology"/>
<evidence type="ECO:0000313" key="9">
    <source>
        <dbReference type="Proteomes" id="UP000449710"/>
    </source>
</evidence>
<dbReference type="Gene3D" id="3.40.50.200">
    <property type="entry name" value="Peptidase S8/S53 domain"/>
    <property type="match status" value="1"/>
</dbReference>
<evidence type="ECO:0000256" key="6">
    <source>
        <dbReference type="RuleBase" id="RU003355"/>
    </source>
</evidence>
<name>A0AA44BF72_9CLOT</name>
<dbReference type="RefSeq" id="WP_160721962.1">
    <property type="nucleotide sequence ID" value="NZ_SUMG01000013.1"/>
</dbReference>
<dbReference type="PANTHER" id="PTHR43806">
    <property type="entry name" value="PEPTIDASE S8"/>
    <property type="match status" value="1"/>
</dbReference>
<dbReference type="PANTHER" id="PTHR43806:SF11">
    <property type="entry name" value="CEREVISIN-RELATED"/>
    <property type="match status" value="1"/>
</dbReference>
<dbReference type="PROSITE" id="PS51892">
    <property type="entry name" value="SUBTILASE"/>
    <property type="match status" value="1"/>
</dbReference>
<dbReference type="InterPro" id="IPR023828">
    <property type="entry name" value="Peptidase_S8_Ser-AS"/>
</dbReference>
<sequence length="715" mass="78596">MKVIPRLIHIVALFFLFSIFFAVTSLSLGVEKELEEKASILVQFEASKDLTKIKEFPPSLEHSSVQELGSNTVLINYDNQQQKVALVKELEKMESVLYIEEDKVLNQQIIKETQRSTTPNDSFFHKQWGLDKVKAIEGWQKLSTMNKSAVVAVIDSGVDRWHPDLKNRVLFNGYNFYSDNNDFRDHIGHGTAVAGIIAAETDNYMGIAGVSGAYDINILPLRTSSETGQSRLSDFVKAMNYAIEQEVDVINISMGSKGYSSIENGAIQRAIDSGIVVVASAGNSGDGQFFYPASYSNVISVGSINENRLRSRFSNYNSGITVMAPGESIYSTTLGGTYGYYEGTSFSAPFVSGVAALIKAKDPGMTPDEVKTLLISTSMDLGTPGFNSFYGYGLINMEKTFGELKVEEKKDPELEDGKKIDKIVRFGGYNRYHTAGLIAKEYFGEGVDRVILARGDTINGEPQITNALIASSITGVLDVPILLTRPDVMPEDTLNAINEMNPQEVLILGDYTEVSMNIEKVLQEKYAIKRINEHSSDRVAKVIALMHSKRHNKAFIVGEDALADALSISTVASNTGIPILLAQKNRIPEATKAVIEKSAIEELYIIGGDTVISESTEKELNQLVKGGVTRIWGLNRFETSASVAKYFWEESENPVIANGVTMVDAVSASIIQSPVILVRSNRFVGSTKDYLQDFRNLIVIGGDAVVEEELLNELH</sequence>
<dbReference type="PROSITE" id="PS00136">
    <property type="entry name" value="SUBTILASE_ASP"/>
    <property type="match status" value="1"/>
</dbReference>
<organism evidence="8 9">
    <name type="scientific">Isachenkonia alkalipeptolytica</name>
    <dbReference type="NCBI Taxonomy" id="2565777"/>
    <lineage>
        <taxon>Bacteria</taxon>
        <taxon>Bacillati</taxon>
        <taxon>Bacillota</taxon>
        <taxon>Clostridia</taxon>
        <taxon>Eubacteriales</taxon>
        <taxon>Clostridiaceae</taxon>
        <taxon>Isachenkonia</taxon>
    </lineage>
</organism>
<evidence type="ECO:0000313" key="8">
    <source>
        <dbReference type="EMBL" id="NBG88875.1"/>
    </source>
</evidence>
<comment type="similarity">
    <text evidence="1 5 6">Belongs to the peptidase S8 family.</text>
</comment>
<dbReference type="PROSITE" id="PS00138">
    <property type="entry name" value="SUBTILASE_SER"/>
    <property type="match status" value="1"/>
</dbReference>
<dbReference type="InterPro" id="IPR007253">
    <property type="entry name" value="Cell_wall-bd_2"/>
</dbReference>
<reference evidence="8 9" key="1">
    <citation type="submission" date="2019-04" db="EMBL/GenBank/DDBJ databases">
        <title>Isachenkonia alkalipeptolytica gen. nov. sp. nov. a new anaerobic, alkiliphilic organothrophic bacterium capable to reduce synthesized ferrihydrite isolated from a soda lake.</title>
        <authorList>
            <person name="Toshchakov S.V."/>
            <person name="Zavarzina D.G."/>
            <person name="Zhilina T.N."/>
            <person name="Kostrikina N.A."/>
            <person name="Kublanov I.V."/>
        </authorList>
    </citation>
    <scope>NUCLEOTIDE SEQUENCE [LARGE SCALE GENOMIC DNA]</scope>
    <source>
        <strain evidence="8 9">Z-1701</strain>
    </source>
</reference>
<feature type="active site" description="Charge relay system" evidence="5">
    <location>
        <position position="345"/>
    </location>
</feature>
<dbReference type="SUPFAM" id="SSF52743">
    <property type="entry name" value="Subtilisin-like"/>
    <property type="match status" value="1"/>
</dbReference>
<keyword evidence="2 5" id="KW-0645">Protease</keyword>
<dbReference type="Proteomes" id="UP000449710">
    <property type="component" value="Unassembled WGS sequence"/>
</dbReference>
<comment type="caution">
    <text evidence="8">The sequence shown here is derived from an EMBL/GenBank/DDBJ whole genome shotgun (WGS) entry which is preliminary data.</text>
</comment>
<evidence type="ECO:0000256" key="2">
    <source>
        <dbReference type="ARBA" id="ARBA00022670"/>
    </source>
</evidence>
<feature type="active site" description="Charge relay system" evidence="5">
    <location>
        <position position="155"/>
    </location>
</feature>
<dbReference type="InterPro" id="IPR000209">
    <property type="entry name" value="Peptidase_S8/S53_dom"/>
</dbReference>
<dbReference type="Gene3D" id="3.40.50.12090">
    <property type="match status" value="1"/>
</dbReference>
<dbReference type="PROSITE" id="PS00137">
    <property type="entry name" value="SUBTILASE_HIS"/>
    <property type="match status" value="1"/>
</dbReference>
<evidence type="ECO:0000256" key="1">
    <source>
        <dbReference type="ARBA" id="ARBA00011073"/>
    </source>
</evidence>
<feature type="domain" description="Peptidase S8/S53" evidence="7">
    <location>
        <begin position="147"/>
        <end position="393"/>
    </location>
</feature>
<dbReference type="InterPro" id="IPR036852">
    <property type="entry name" value="Peptidase_S8/S53_dom_sf"/>
</dbReference>
<dbReference type="InterPro" id="IPR015500">
    <property type="entry name" value="Peptidase_S8_subtilisin-rel"/>
</dbReference>
<dbReference type="InterPro" id="IPR022398">
    <property type="entry name" value="Peptidase_S8_His-AS"/>
</dbReference>
<evidence type="ECO:0000256" key="5">
    <source>
        <dbReference type="PROSITE-ProRule" id="PRU01240"/>
    </source>
</evidence>
<feature type="active site" description="Charge relay system" evidence="5">
    <location>
        <position position="189"/>
    </location>
</feature>
<protein>
    <recommendedName>
        <fullName evidence="7">Peptidase S8/S53 domain-containing protein</fullName>
    </recommendedName>
</protein>
<keyword evidence="4 5" id="KW-0720">Serine protease</keyword>
<dbReference type="GO" id="GO:0004252">
    <property type="term" value="F:serine-type endopeptidase activity"/>
    <property type="evidence" value="ECO:0007669"/>
    <property type="project" value="UniProtKB-UniRule"/>
</dbReference>
<gene>
    <name evidence="8" type="ORF">ISALK_10220</name>
</gene>
<evidence type="ECO:0000256" key="3">
    <source>
        <dbReference type="ARBA" id="ARBA00022801"/>
    </source>
</evidence>
<dbReference type="Pfam" id="PF04122">
    <property type="entry name" value="CW_binding_2"/>
    <property type="match status" value="3"/>
</dbReference>
<dbReference type="InterPro" id="IPR050131">
    <property type="entry name" value="Peptidase_S8_subtilisin-like"/>
</dbReference>
<evidence type="ECO:0000259" key="7">
    <source>
        <dbReference type="Pfam" id="PF00082"/>
    </source>
</evidence>
<keyword evidence="3 5" id="KW-0378">Hydrolase</keyword>
<dbReference type="GO" id="GO:0006508">
    <property type="term" value="P:proteolysis"/>
    <property type="evidence" value="ECO:0007669"/>
    <property type="project" value="UniProtKB-KW"/>
</dbReference>
<dbReference type="InterPro" id="IPR023827">
    <property type="entry name" value="Peptidase_S8_Asp-AS"/>
</dbReference>
<dbReference type="PRINTS" id="PR00723">
    <property type="entry name" value="SUBTILISIN"/>
</dbReference>